<protein>
    <submittedName>
        <fullName evidence="1">Uncharacterized protein</fullName>
    </submittedName>
</protein>
<sequence>MAYICPYFGSIYTLSINILFLSGRLEEAQQTPLNNKKFRGCITYYILEVIRIGRNRIELNPWQLITVLNF</sequence>
<name>A0ABR4E1U7_9PEZI</name>
<dbReference type="EMBL" id="JBAWTH010000115">
    <property type="protein sequence ID" value="KAL2276399.1"/>
    <property type="molecule type" value="Genomic_DNA"/>
</dbReference>
<keyword evidence="2" id="KW-1185">Reference proteome</keyword>
<dbReference type="Proteomes" id="UP001600888">
    <property type="component" value="Unassembled WGS sequence"/>
</dbReference>
<comment type="caution">
    <text evidence="1">The sequence shown here is derived from an EMBL/GenBank/DDBJ whole genome shotgun (WGS) entry which is preliminary data.</text>
</comment>
<evidence type="ECO:0000313" key="1">
    <source>
        <dbReference type="EMBL" id="KAL2276399.1"/>
    </source>
</evidence>
<evidence type="ECO:0000313" key="2">
    <source>
        <dbReference type="Proteomes" id="UP001600888"/>
    </source>
</evidence>
<organism evidence="1 2">
    <name type="scientific">Diaporthe vaccinii</name>
    <dbReference type="NCBI Taxonomy" id="105482"/>
    <lineage>
        <taxon>Eukaryota</taxon>
        <taxon>Fungi</taxon>
        <taxon>Dikarya</taxon>
        <taxon>Ascomycota</taxon>
        <taxon>Pezizomycotina</taxon>
        <taxon>Sordariomycetes</taxon>
        <taxon>Sordariomycetidae</taxon>
        <taxon>Diaporthales</taxon>
        <taxon>Diaporthaceae</taxon>
        <taxon>Diaporthe</taxon>
        <taxon>Diaporthe eres species complex</taxon>
    </lineage>
</organism>
<gene>
    <name evidence="1" type="ORF">FJTKL_00926</name>
</gene>
<accession>A0ABR4E1U7</accession>
<proteinExistence type="predicted"/>
<reference evidence="1 2" key="1">
    <citation type="submission" date="2024-03" db="EMBL/GenBank/DDBJ databases">
        <title>A high-quality draft genome sequence of Diaporthe vaccinii, a causative agent of upright dieback and viscid rot disease in cranberry plants.</title>
        <authorList>
            <person name="Sarrasin M."/>
            <person name="Lang B.F."/>
            <person name="Burger G."/>
        </authorList>
    </citation>
    <scope>NUCLEOTIDE SEQUENCE [LARGE SCALE GENOMIC DNA]</scope>
    <source>
        <strain evidence="1 2">IS7</strain>
    </source>
</reference>